<gene>
    <name evidence="10" type="ORF">SAMN04488540_10341</name>
</gene>
<evidence type="ECO:0000256" key="1">
    <source>
        <dbReference type="ARBA" id="ARBA00006040"/>
    </source>
</evidence>
<dbReference type="InterPro" id="IPR034005">
    <property type="entry name" value="M3A_DCP"/>
</dbReference>
<evidence type="ECO:0000313" key="10">
    <source>
        <dbReference type="EMBL" id="SDI76135.1"/>
    </source>
</evidence>
<evidence type="ECO:0000256" key="2">
    <source>
        <dbReference type="ARBA" id="ARBA00022670"/>
    </source>
</evidence>
<dbReference type="Proteomes" id="UP000199527">
    <property type="component" value="Unassembled WGS sequence"/>
</dbReference>
<dbReference type="Gene3D" id="3.40.390.10">
    <property type="entry name" value="Collagenase (Catalytic Domain)"/>
    <property type="match status" value="1"/>
</dbReference>
<dbReference type="GO" id="GO:0004180">
    <property type="term" value="F:carboxypeptidase activity"/>
    <property type="evidence" value="ECO:0007669"/>
    <property type="project" value="TreeGrafter"/>
</dbReference>
<protein>
    <submittedName>
        <fullName evidence="10">Peptidyl-dipeptidase Dcp Metallo peptidase. MEROPS family M03A</fullName>
    </submittedName>
</protein>
<evidence type="ECO:0000256" key="6">
    <source>
        <dbReference type="ARBA" id="ARBA00023049"/>
    </source>
</evidence>
<accession>A0A1G8N7Q3</accession>
<evidence type="ECO:0000256" key="7">
    <source>
        <dbReference type="RuleBase" id="RU003435"/>
    </source>
</evidence>
<feature type="chain" id="PRO_5011678418" evidence="8">
    <location>
        <begin position="20"/>
        <end position="718"/>
    </location>
</feature>
<keyword evidence="2 7" id="KW-0645">Protease</keyword>
<evidence type="ECO:0000259" key="9">
    <source>
        <dbReference type="Pfam" id="PF01432"/>
    </source>
</evidence>
<evidence type="ECO:0000256" key="5">
    <source>
        <dbReference type="ARBA" id="ARBA00022833"/>
    </source>
</evidence>
<keyword evidence="3 7" id="KW-0479">Metal-binding</keyword>
<evidence type="ECO:0000313" key="11">
    <source>
        <dbReference type="Proteomes" id="UP000199527"/>
    </source>
</evidence>
<dbReference type="PROSITE" id="PS51257">
    <property type="entry name" value="PROKAR_LIPOPROTEIN"/>
    <property type="match status" value="1"/>
</dbReference>
<keyword evidence="11" id="KW-1185">Reference proteome</keyword>
<dbReference type="FunFam" id="3.40.390.10:FF:000009">
    <property type="entry name" value="Oligopeptidase A"/>
    <property type="match status" value="1"/>
</dbReference>
<organism evidence="10 11">
    <name type="scientific">Ferrimonas sediminum</name>
    <dbReference type="NCBI Taxonomy" id="718193"/>
    <lineage>
        <taxon>Bacteria</taxon>
        <taxon>Pseudomonadati</taxon>
        <taxon>Pseudomonadota</taxon>
        <taxon>Gammaproteobacteria</taxon>
        <taxon>Alteromonadales</taxon>
        <taxon>Ferrimonadaceae</taxon>
        <taxon>Ferrimonas</taxon>
    </lineage>
</organism>
<evidence type="ECO:0000256" key="4">
    <source>
        <dbReference type="ARBA" id="ARBA00022801"/>
    </source>
</evidence>
<dbReference type="GO" id="GO:0006508">
    <property type="term" value="P:proteolysis"/>
    <property type="evidence" value="ECO:0007669"/>
    <property type="project" value="UniProtKB-KW"/>
</dbReference>
<comment type="cofactor">
    <cofactor evidence="7">
        <name>Zn(2+)</name>
        <dbReference type="ChEBI" id="CHEBI:29105"/>
    </cofactor>
    <text evidence="7">Binds 1 zinc ion.</text>
</comment>
<keyword evidence="4 7" id="KW-0378">Hydrolase</keyword>
<keyword evidence="5 7" id="KW-0862">Zinc</keyword>
<dbReference type="InterPro" id="IPR024077">
    <property type="entry name" value="Neurolysin/TOP_dom2"/>
</dbReference>
<dbReference type="PANTHER" id="PTHR43660:SF1">
    <property type="entry name" value="DIPEPTIDYL CARBOXYPEPTIDASE"/>
    <property type="match status" value="1"/>
</dbReference>
<sequence length="718" mass="80124">MLRQTLVASAILLSLAACSSMEPNQDVTSQTQAVAQLADSNPLKHKSTLQYQAPNFSVIDDSHFKPAFEAGMASHMAEINAIANNPDAPTFDNTIVAMERSGDLLNRTASVFYNLVGSTGNDARQALQTEMSPKLSEHQDNVYLNSKLFKRVETIYNQRNDLNLNPEQMRLVEISYDGFVLAGAKLSDEQKTQVRAINKRLSELTNTFGQNLLNASQEAAIQVEDVKRLDGMAQSEIQAAKLAAEKAGKSGYLLTLTNTTRQSALATLNDRELREQLWRASAYRATNGDTDNRPVLLEMVKLRAEKAKLFGYDNWAEYQLQTNMAKSPTEVMDLLGSMAPKVVANASKEAADIQAMASKGHPDFEVKPWDWLYYAEKVRQQKFNLDPAEVSQYFEFNRVLEDGVFFTMDRLFGITLKPRPDLPVYHPDVKVYEIFDEDGSSIGLFYADYFAREGKRGGAWMNVFTGQSHMNGTKPTIINVMNINKAPEGQPQLVNWDEVTTMFHEFGHGVHGLFSDVYYPSLAGTNVSRDFVEFPSTFQEDWAANPQVIANYAKHYQTGEPIPAPLLKKVLAAGKFNQGYDTLEYLSAALIDMEWHALDVEHADVADVEAFEAAALKKHGVDVAAIPPRYKSSYFAHIFAGGYSAGYYAYMWSEILAADAFAYIRDHGGLTREQGQHFRDAILSKGNSQDLMKTYIGFKGEKPNTEALLQRRGISLAK</sequence>
<keyword evidence="6 7" id="KW-0482">Metalloprotease</keyword>
<dbReference type="GO" id="GO:0005829">
    <property type="term" value="C:cytosol"/>
    <property type="evidence" value="ECO:0007669"/>
    <property type="project" value="TreeGrafter"/>
</dbReference>
<dbReference type="InterPro" id="IPR024079">
    <property type="entry name" value="MetalloPept_cat_dom_sf"/>
</dbReference>
<dbReference type="GO" id="GO:0004222">
    <property type="term" value="F:metalloendopeptidase activity"/>
    <property type="evidence" value="ECO:0007669"/>
    <property type="project" value="InterPro"/>
</dbReference>
<keyword evidence="8" id="KW-0732">Signal</keyword>
<evidence type="ECO:0000256" key="8">
    <source>
        <dbReference type="SAM" id="SignalP"/>
    </source>
</evidence>
<dbReference type="SUPFAM" id="SSF55486">
    <property type="entry name" value="Metalloproteases ('zincins'), catalytic domain"/>
    <property type="match status" value="1"/>
</dbReference>
<dbReference type="CDD" id="cd06456">
    <property type="entry name" value="M3A_DCP"/>
    <property type="match status" value="1"/>
</dbReference>
<feature type="domain" description="Peptidase M3A/M3B catalytic" evidence="9">
    <location>
        <begin position="266"/>
        <end position="713"/>
    </location>
</feature>
<dbReference type="Pfam" id="PF01432">
    <property type="entry name" value="Peptidase_M3"/>
    <property type="match status" value="1"/>
</dbReference>
<dbReference type="AlphaFoldDB" id="A0A1G8N7Q3"/>
<dbReference type="InterPro" id="IPR001567">
    <property type="entry name" value="Pept_M3A_M3B_dom"/>
</dbReference>
<dbReference type="PANTHER" id="PTHR43660">
    <property type="entry name" value="DIPEPTIDYL CARBOXYPEPTIDASE"/>
    <property type="match status" value="1"/>
</dbReference>
<dbReference type="EMBL" id="FNEM01000003">
    <property type="protein sequence ID" value="SDI76135.1"/>
    <property type="molecule type" value="Genomic_DNA"/>
</dbReference>
<feature type="signal peptide" evidence="8">
    <location>
        <begin position="1"/>
        <end position="19"/>
    </location>
</feature>
<dbReference type="RefSeq" id="WP_090362776.1">
    <property type="nucleotide sequence ID" value="NZ_FNEM01000003.1"/>
</dbReference>
<comment type="similarity">
    <text evidence="1 7">Belongs to the peptidase M3 family.</text>
</comment>
<evidence type="ECO:0000256" key="3">
    <source>
        <dbReference type="ARBA" id="ARBA00022723"/>
    </source>
</evidence>
<name>A0A1G8N7Q3_9GAMM</name>
<reference evidence="11" key="1">
    <citation type="submission" date="2016-10" db="EMBL/GenBank/DDBJ databases">
        <authorList>
            <person name="Varghese N."/>
            <person name="Submissions S."/>
        </authorList>
    </citation>
    <scope>NUCLEOTIDE SEQUENCE [LARGE SCALE GENOMIC DNA]</scope>
    <source>
        <strain evidence="11">DSM 23317</strain>
    </source>
</reference>
<dbReference type="InterPro" id="IPR045090">
    <property type="entry name" value="Pept_M3A_M3B"/>
</dbReference>
<dbReference type="Gene3D" id="1.10.1370.10">
    <property type="entry name" value="Neurolysin, domain 3"/>
    <property type="match status" value="1"/>
</dbReference>
<dbReference type="GO" id="GO:0046872">
    <property type="term" value="F:metal ion binding"/>
    <property type="evidence" value="ECO:0007669"/>
    <property type="project" value="UniProtKB-UniRule"/>
</dbReference>
<dbReference type="OrthoDB" id="9773538at2"/>
<proteinExistence type="inferred from homology"/>